<evidence type="ECO:0000313" key="6">
    <source>
        <dbReference type="EMBL" id="CAG8798716.1"/>
    </source>
</evidence>
<accession>A0ABN7VTK9</accession>
<keyword evidence="2" id="KW-0479">Metal-binding</keyword>
<feature type="region of interest" description="Disordered" evidence="3">
    <location>
        <begin position="299"/>
        <end position="372"/>
    </location>
</feature>
<dbReference type="Pfam" id="PF00394">
    <property type="entry name" value="Cu-oxidase"/>
    <property type="match status" value="1"/>
</dbReference>
<feature type="non-terminal residue" evidence="6">
    <location>
        <position position="1"/>
    </location>
</feature>
<feature type="domain" description="Plastocyanin-like" evidence="5">
    <location>
        <begin position="152"/>
        <end position="275"/>
    </location>
</feature>
<dbReference type="EMBL" id="CAJVQB010022067">
    <property type="protein sequence ID" value="CAG8798716.1"/>
    <property type="molecule type" value="Genomic_DNA"/>
</dbReference>
<dbReference type="PANTHER" id="PTHR11709">
    <property type="entry name" value="MULTI-COPPER OXIDASE"/>
    <property type="match status" value="1"/>
</dbReference>
<dbReference type="InterPro" id="IPR001117">
    <property type="entry name" value="Cu-oxidase_2nd"/>
</dbReference>
<sequence length="438" mass="48613">IEVDGVDIKAKEISVLPIHIGQRFSVIVEASQNSGSYWIRGIIPIDCLMFGNGTINNNSAIFDNDNNIIKGILQYDDASNDTLPQSKMDDDWSKNLFPCHDIDMNLIKPYVDVSPPQKVTNQINISVKIGQPDEKGTTKAYINGQSWVPDLKNPSIMKIMDQNISAEAFPLNSNAYMYDTEGGAVEIVMYNQNGADHPFHLHGHNFFIIGMGRNGIPDYSKYNLKDPPLRDTVTLPPNGWVVIRYLINNPGVWAFHCHIEWHVELGMVFQLIEMQSKLQELKMPPSVKALCQPGSQHTKRLAIPFPDDGETTVTPGGYVIPKSGSTKRLAIPSPDDGETTVTPGGYVIPKSGSTKRSAIPSPDDGETTVTPGGYVMKYQSQKEGFTKRLAIPSPDDDNETIVTPGGYVIPKPKEGSTKVKRTTERNIKYITKRNAWKW</sequence>
<dbReference type="Proteomes" id="UP000789901">
    <property type="component" value="Unassembled WGS sequence"/>
</dbReference>
<dbReference type="SUPFAM" id="SSF49503">
    <property type="entry name" value="Cupredoxins"/>
    <property type="match status" value="2"/>
</dbReference>
<dbReference type="PROSITE" id="PS00080">
    <property type="entry name" value="MULTICOPPER_OXIDASE2"/>
    <property type="match status" value="1"/>
</dbReference>
<keyword evidence="7" id="KW-1185">Reference proteome</keyword>
<organism evidence="6 7">
    <name type="scientific">Gigaspora margarita</name>
    <dbReference type="NCBI Taxonomy" id="4874"/>
    <lineage>
        <taxon>Eukaryota</taxon>
        <taxon>Fungi</taxon>
        <taxon>Fungi incertae sedis</taxon>
        <taxon>Mucoromycota</taxon>
        <taxon>Glomeromycotina</taxon>
        <taxon>Glomeromycetes</taxon>
        <taxon>Diversisporales</taxon>
        <taxon>Gigasporaceae</taxon>
        <taxon>Gigaspora</taxon>
    </lineage>
</organism>
<dbReference type="InterPro" id="IPR045087">
    <property type="entry name" value="Cu-oxidase_fam"/>
</dbReference>
<proteinExistence type="inferred from homology"/>
<dbReference type="Pfam" id="PF07731">
    <property type="entry name" value="Cu-oxidase_2"/>
    <property type="match status" value="1"/>
</dbReference>
<dbReference type="PANTHER" id="PTHR11709:SF511">
    <property type="entry name" value="LACCASE"/>
    <property type="match status" value="1"/>
</dbReference>
<comment type="caution">
    <text evidence="6">The sequence shown here is derived from an EMBL/GenBank/DDBJ whole genome shotgun (WGS) entry which is preliminary data.</text>
</comment>
<comment type="similarity">
    <text evidence="1">Belongs to the multicopper oxidase family.</text>
</comment>
<dbReference type="InterPro" id="IPR002355">
    <property type="entry name" value="Cu_oxidase_Cu_BS"/>
</dbReference>
<evidence type="ECO:0000256" key="2">
    <source>
        <dbReference type="ARBA" id="ARBA00022723"/>
    </source>
</evidence>
<evidence type="ECO:0000256" key="3">
    <source>
        <dbReference type="SAM" id="MobiDB-lite"/>
    </source>
</evidence>
<protein>
    <submittedName>
        <fullName evidence="6">3088_t:CDS:1</fullName>
    </submittedName>
</protein>
<evidence type="ECO:0000259" key="4">
    <source>
        <dbReference type="Pfam" id="PF00394"/>
    </source>
</evidence>
<feature type="domain" description="Plastocyanin-like" evidence="4">
    <location>
        <begin position="1"/>
        <end position="42"/>
    </location>
</feature>
<dbReference type="InterPro" id="IPR011706">
    <property type="entry name" value="Cu-oxidase_C"/>
</dbReference>
<evidence type="ECO:0000313" key="7">
    <source>
        <dbReference type="Proteomes" id="UP000789901"/>
    </source>
</evidence>
<dbReference type="Gene3D" id="2.60.40.420">
    <property type="entry name" value="Cupredoxins - blue copper proteins"/>
    <property type="match status" value="2"/>
</dbReference>
<dbReference type="InterPro" id="IPR008972">
    <property type="entry name" value="Cupredoxin"/>
</dbReference>
<evidence type="ECO:0000256" key="1">
    <source>
        <dbReference type="ARBA" id="ARBA00010609"/>
    </source>
</evidence>
<reference evidence="6 7" key="1">
    <citation type="submission" date="2021-06" db="EMBL/GenBank/DDBJ databases">
        <authorList>
            <person name="Kallberg Y."/>
            <person name="Tangrot J."/>
            <person name="Rosling A."/>
        </authorList>
    </citation>
    <scope>NUCLEOTIDE SEQUENCE [LARGE SCALE GENOMIC DNA]</scope>
    <source>
        <strain evidence="6 7">120-4 pot B 10/14</strain>
    </source>
</reference>
<gene>
    <name evidence="6" type="ORF">GMARGA_LOCUS22659</name>
</gene>
<evidence type="ECO:0000259" key="5">
    <source>
        <dbReference type="Pfam" id="PF07731"/>
    </source>
</evidence>
<name>A0ABN7VTK9_GIGMA</name>